<dbReference type="EMBL" id="VTPS01000005">
    <property type="protein sequence ID" value="TZE82600.1"/>
    <property type="molecule type" value="Genomic_DNA"/>
</dbReference>
<accession>A0A5D8QD74</accession>
<keyword evidence="10 13" id="KW-0411">Iron-sulfur</keyword>
<keyword evidence="17" id="KW-1185">Reference proteome</keyword>
<keyword evidence="12 13" id="KW-0464">Manganese</keyword>
<dbReference type="InterPro" id="IPR022765">
    <property type="entry name" value="Dna2/Cas4_DUF83"/>
</dbReference>
<evidence type="ECO:0000256" key="10">
    <source>
        <dbReference type="ARBA" id="ARBA00023014"/>
    </source>
</evidence>
<dbReference type="InterPro" id="IPR013343">
    <property type="entry name" value="CRISPR-assoc_prot_Cas4"/>
</dbReference>
<proteinExistence type="inferred from homology"/>
<keyword evidence="9 13" id="KW-0408">Iron</keyword>
<evidence type="ECO:0000256" key="2">
    <source>
        <dbReference type="ARBA" id="ARBA00009189"/>
    </source>
</evidence>
<evidence type="ECO:0000256" key="11">
    <source>
        <dbReference type="ARBA" id="ARBA00023118"/>
    </source>
</evidence>
<dbReference type="GO" id="GO:0051536">
    <property type="term" value="F:iron-sulfur cluster binding"/>
    <property type="evidence" value="ECO:0007669"/>
    <property type="project" value="UniProtKB-KW"/>
</dbReference>
<keyword evidence="6 13" id="KW-0479">Metal-binding</keyword>
<comment type="similarity">
    <text evidence="2 13">Belongs to the CRISPR-associated exonuclease Cas4 family.</text>
</comment>
<reference evidence="16 17" key="1">
    <citation type="submission" date="2019-08" db="EMBL/GenBank/DDBJ databases">
        <title>Calorimonas adulescens gen. nov., sp. nov., an anaerobic thermophilic bacterium from Sakhalin hot spring.</title>
        <authorList>
            <person name="Khomyakova M.A."/>
            <person name="Merkel A.Y."/>
            <person name="Novikov A."/>
            <person name="Bonch-Osmolovskaya E.A."/>
            <person name="Slobodkin A.I."/>
        </authorList>
    </citation>
    <scope>NUCLEOTIDE SEQUENCE [LARGE SCALE GENOMIC DNA]</scope>
    <source>
        <strain evidence="16 17">A05MB</strain>
    </source>
</reference>
<dbReference type="PANTHER" id="PTHR36531:SF6">
    <property type="entry name" value="DNA REPLICATION ATP-DEPENDENT HELICASE_NUCLEASE DNA2"/>
    <property type="match status" value="1"/>
</dbReference>
<evidence type="ECO:0000256" key="14">
    <source>
        <dbReference type="SAM" id="Phobius"/>
    </source>
</evidence>
<dbReference type="InterPro" id="IPR051827">
    <property type="entry name" value="Cas4_exonuclease"/>
</dbReference>
<dbReference type="AlphaFoldDB" id="A0A5D8QD74"/>
<evidence type="ECO:0000256" key="4">
    <source>
        <dbReference type="ARBA" id="ARBA00020049"/>
    </source>
</evidence>
<dbReference type="GO" id="GO:0051607">
    <property type="term" value="P:defense response to virus"/>
    <property type="evidence" value="ECO:0007669"/>
    <property type="project" value="UniProtKB-KW"/>
</dbReference>
<dbReference type="Proteomes" id="UP000322976">
    <property type="component" value="Unassembled WGS sequence"/>
</dbReference>
<keyword evidence="14" id="KW-0812">Transmembrane</keyword>
<comment type="cofactor">
    <cofactor evidence="13">
        <name>Mg(2+)</name>
        <dbReference type="ChEBI" id="CHEBI:18420"/>
    </cofactor>
    <cofactor evidence="13">
        <name>Mn(2+)</name>
        <dbReference type="ChEBI" id="CHEBI:29035"/>
    </cofactor>
    <text evidence="13">Mg(2+) or Mn(2+) required for ssDNA cleavage activity.</text>
</comment>
<evidence type="ECO:0000259" key="15">
    <source>
        <dbReference type="Pfam" id="PF01930"/>
    </source>
</evidence>
<keyword evidence="8 13" id="KW-0269">Exonuclease</keyword>
<dbReference type="EC" id="3.1.12.1" evidence="3 13"/>
<evidence type="ECO:0000256" key="1">
    <source>
        <dbReference type="ARBA" id="ARBA00001966"/>
    </source>
</evidence>
<evidence type="ECO:0000256" key="5">
    <source>
        <dbReference type="ARBA" id="ARBA00022722"/>
    </source>
</evidence>
<dbReference type="PANTHER" id="PTHR36531">
    <property type="entry name" value="CRISPR-ASSOCIATED EXONUCLEASE CAS4"/>
    <property type="match status" value="1"/>
</dbReference>
<comment type="function">
    <text evidence="13">CRISPR (clustered regularly interspaced short palindromic repeat) is an adaptive immune system that provides protection against mobile genetic elements (viruses, transposable elements and conjugative plasmids). CRISPR clusters contain sequences complementary to antecedent mobile elements and target invading nucleic acids. CRISPR clusters are transcribed and processed into CRISPR RNA (crRNA).</text>
</comment>
<comment type="cofactor">
    <cofactor evidence="1">
        <name>[4Fe-4S] cluster</name>
        <dbReference type="ChEBI" id="CHEBI:49883"/>
    </cofactor>
</comment>
<feature type="domain" description="DUF83" evidence="15">
    <location>
        <begin position="65"/>
        <end position="173"/>
    </location>
</feature>
<keyword evidence="14" id="KW-1133">Transmembrane helix</keyword>
<feature type="transmembrane region" description="Helical" evidence="14">
    <location>
        <begin position="6"/>
        <end position="23"/>
    </location>
</feature>
<sequence length="175" mass="20260">MDRVEDMVIALIIFIVGLAIILLDKETSLRIREIKRTVGIKGYRSIYSDAKGDGTLLKSDTYMISGKPDYIFKKGDDLVPVELKSTTTDTPLEKDVMQLAVYFLLVEENYGIRPGKGRLIYANKAYEIDNNYYIREKVTEIIKEMQSIRNGAVHRYRVDKNRCHTCLYRDICQYT</sequence>
<comment type="cofactor">
    <cofactor evidence="13">
        <name>iron-sulfur cluster</name>
        <dbReference type="ChEBI" id="CHEBI:30408"/>
    </cofactor>
</comment>
<evidence type="ECO:0000256" key="7">
    <source>
        <dbReference type="ARBA" id="ARBA00022801"/>
    </source>
</evidence>
<evidence type="ECO:0000256" key="8">
    <source>
        <dbReference type="ARBA" id="ARBA00022839"/>
    </source>
</evidence>
<evidence type="ECO:0000313" key="16">
    <source>
        <dbReference type="EMBL" id="TZE82600.1"/>
    </source>
</evidence>
<keyword evidence="11 13" id="KW-0051">Antiviral defense</keyword>
<evidence type="ECO:0000313" key="17">
    <source>
        <dbReference type="Proteomes" id="UP000322976"/>
    </source>
</evidence>
<evidence type="ECO:0000256" key="6">
    <source>
        <dbReference type="ARBA" id="ARBA00022723"/>
    </source>
</evidence>
<evidence type="ECO:0000256" key="9">
    <source>
        <dbReference type="ARBA" id="ARBA00023004"/>
    </source>
</evidence>
<comment type="caution">
    <text evidence="16">The sequence shown here is derived from an EMBL/GenBank/DDBJ whole genome shotgun (WGS) entry which is preliminary data.</text>
</comment>
<keyword evidence="14" id="KW-0472">Membrane</keyword>
<dbReference type="NCBIfam" id="TIGR00372">
    <property type="entry name" value="cas4"/>
    <property type="match status" value="1"/>
</dbReference>
<keyword evidence="5 13" id="KW-0540">Nuclease</keyword>
<dbReference type="InterPro" id="IPR011604">
    <property type="entry name" value="PDDEXK-like_dom_sf"/>
</dbReference>
<gene>
    <name evidence="16" type="primary">cas4</name>
    <name evidence="16" type="ORF">FWJ32_04820</name>
</gene>
<protein>
    <recommendedName>
        <fullName evidence="4 13">CRISPR-associated exonuclease Cas4</fullName>
        <ecNumber evidence="3 13">3.1.12.1</ecNumber>
    </recommendedName>
</protein>
<evidence type="ECO:0000256" key="13">
    <source>
        <dbReference type="RuleBase" id="RU365022"/>
    </source>
</evidence>
<dbReference type="Gene3D" id="3.90.320.10">
    <property type="match status" value="1"/>
</dbReference>
<keyword evidence="7 13" id="KW-0378">Hydrolase</keyword>
<dbReference type="GO" id="GO:0004527">
    <property type="term" value="F:exonuclease activity"/>
    <property type="evidence" value="ECO:0007669"/>
    <property type="project" value="UniProtKB-KW"/>
</dbReference>
<evidence type="ECO:0000256" key="3">
    <source>
        <dbReference type="ARBA" id="ARBA00012768"/>
    </source>
</evidence>
<dbReference type="GO" id="GO:0046872">
    <property type="term" value="F:metal ion binding"/>
    <property type="evidence" value="ECO:0007669"/>
    <property type="project" value="UniProtKB-KW"/>
</dbReference>
<evidence type="ECO:0000256" key="12">
    <source>
        <dbReference type="ARBA" id="ARBA00023211"/>
    </source>
</evidence>
<dbReference type="Pfam" id="PF01930">
    <property type="entry name" value="Cas_Cas4"/>
    <property type="match status" value="1"/>
</dbReference>
<organism evidence="16 17">
    <name type="scientific">Calorimonas adulescens</name>
    <dbReference type="NCBI Taxonomy" id="2606906"/>
    <lineage>
        <taxon>Bacteria</taxon>
        <taxon>Bacillati</taxon>
        <taxon>Bacillota</taxon>
        <taxon>Clostridia</taxon>
        <taxon>Thermoanaerobacterales</taxon>
        <taxon>Thermoanaerobacteraceae</taxon>
        <taxon>Calorimonas</taxon>
    </lineage>
</organism>
<name>A0A5D8QD74_9THEO</name>